<comment type="caution">
    <text evidence="2">The sequence shown here is derived from an EMBL/GenBank/DDBJ whole genome shotgun (WGS) entry which is preliminary data.</text>
</comment>
<gene>
    <name evidence="2" type="ORF">HJG63_011918</name>
</gene>
<name>A0A7J8FI96_ROUAE</name>
<dbReference type="EMBL" id="JACASE010000007">
    <property type="protein sequence ID" value="KAF6447457.1"/>
    <property type="molecule type" value="Genomic_DNA"/>
</dbReference>
<evidence type="ECO:0000313" key="2">
    <source>
        <dbReference type="EMBL" id="KAF6447457.1"/>
    </source>
</evidence>
<dbReference type="Proteomes" id="UP000593571">
    <property type="component" value="Unassembled WGS sequence"/>
</dbReference>
<organism evidence="2 3">
    <name type="scientific">Rousettus aegyptiacus</name>
    <name type="common">Egyptian fruit bat</name>
    <name type="synonym">Pteropus aegyptiacus</name>
    <dbReference type="NCBI Taxonomy" id="9407"/>
    <lineage>
        <taxon>Eukaryota</taxon>
        <taxon>Metazoa</taxon>
        <taxon>Chordata</taxon>
        <taxon>Craniata</taxon>
        <taxon>Vertebrata</taxon>
        <taxon>Euteleostomi</taxon>
        <taxon>Mammalia</taxon>
        <taxon>Eutheria</taxon>
        <taxon>Laurasiatheria</taxon>
        <taxon>Chiroptera</taxon>
        <taxon>Yinpterochiroptera</taxon>
        <taxon>Pteropodoidea</taxon>
        <taxon>Pteropodidae</taxon>
        <taxon>Rousettinae</taxon>
        <taxon>Rousettus</taxon>
    </lineage>
</organism>
<accession>A0A7J8FI96</accession>
<evidence type="ECO:0000256" key="1">
    <source>
        <dbReference type="SAM" id="MobiDB-lite"/>
    </source>
</evidence>
<sequence length="178" mass="19434">MFPLISPPHPQSIYAQLPEGRPCERSVQTREVLVSTLRQWSPPRSISRDCPTQARAFSPTLPPQESLLRSHLPPRASSGRQRHFKGVSAGVAACHRGRDAYSPARWLPRGPAHRGSWPQSPGQGHPVLISQTPLGPCMGPATGRGLRRGLPRPHAVQSLSLCSPHSHGRLCTDPPPLY</sequence>
<evidence type="ECO:0000313" key="3">
    <source>
        <dbReference type="Proteomes" id="UP000593571"/>
    </source>
</evidence>
<feature type="region of interest" description="Disordered" evidence="1">
    <location>
        <begin position="43"/>
        <end position="84"/>
    </location>
</feature>
<proteinExistence type="predicted"/>
<dbReference type="AlphaFoldDB" id="A0A7J8FI96"/>
<reference evidence="2 3" key="1">
    <citation type="journal article" date="2020" name="Nature">
        <title>Six reference-quality genomes reveal evolution of bat adaptations.</title>
        <authorList>
            <person name="Jebb D."/>
            <person name="Huang Z."/>
            <person name="Pippel M."/>
            <person name="Hughes G.M."/>
            <person name="Lavrichenko K."/>
            <person name="Devanna P."/>
            <person name="Winkler S."/>
            <person name="Jermiin L.S."/>
            <person name="Skirmuntt E.C."/>
            <person name="Katzourakis A."/>
            <person name="Burkitt-Gray L."/>
            <person name="Ray D.A."/>
            <person name="Sullivan K.A.M."/>
            <person name="Roscito J.G."/>
            <person name="Kirilenko B.M."/>
            <person name="Davalos L.M."/>
            <person name="Corthals A.P."/>
            <person name="Power M.L."/>
            <person name="Jones G."/>
            <person name="Ransome R.D."/>
            <person name="Dechmann D.K.N."/>
            <person name="Locatelli A.G."/>
            <person name="Puechmaille S.J."/>
            <person name="Fedrigo O."/>
            <person name="Jarvis E.D."/>
            <person name="Hiller M."/>
            <person name="Vernes S.C."/>
            <person name="Myers E.W."/>
            <person name="Teeling E.C."/>
        </authorList>
    </citation>
    <scope>NUCLEOTIDE SEQUENCE [LARGE SCALE GENOMIC DNA]</scope>
    <source>
        <strain evidence="2">MRouAeg1</strain>
        <tissue evidence="2">Muscle</tissue>
    </source>
</reference>
<protein>
    <submittedName>
        <fullName evidence="2">Uncharacterized protein</fullName>
    </submittedName>
</protein>
<keyword evidence="3" id="KW-1185">Reference proteome</keyword>